<dbReference type="PROSITE" id="PS50865">
    <property type="entry name" value="ZF_MYND_2"/>
    <property type="match status" value="1"/>
</dbReference>
<evidence type="ECO:0000256" key="2">
    <source>
        <dbReference type="ARBA" id="ARBA00022771"/>
    </source>
</evidence>
<dbReference type="InterPro" id="IPR002893">
    <property type="entry name" value="Znf_MYND"/>
</dbReference>
<sequence>MDSAPGDALPEGGADADRRGAPVAARTTVCLRCKSLPAPGSKLRYCGRCETAAYCSKPCARADWNAHKHVCESLRDVHEKSLAAFLMQGGRAKDFNQRSYDIQSWFINVPGLTNEIELLAWNHRSNAPIISALASDIEVDGSTAQLQMIPRSFWDEDPRFLDNFTPEQREGIRMQFSESSFSSSTKYVCVLRYAQPGKPRSAFASTRDFRANGPVRAAMIVKALTAATKPEDLADALAWFENALPAQQAQAGLQFIRNRATLVHGCTMSQGSVPVPTRALNNEVAYMMMNALNIAFDICLTGLCGAAHLNGRKGVIRGLDPVDKERWTARLDDGMCVSARAANFVHVRRGEYRRRSP</sequence>
<dbReference type="SUPFAM" id="SSF144232">
    <property type="entry name" value="HIT/MYND zinc finger-like"/>
    <property type="match status" value="1"/>
</dbReference>
<evidence type="ECO:0000313" key="7">
    <source>
        <dbReference type="EMBL" id="CAD8701458.1"/>
    </source>
</evidence>
<dbReference type="Pfam" id="PF01753">
    <property type="entry name" value="zf-MYND"/>
    <property type="match status" value="1"/>
</dbReference>
<evidence type="ECO:0000256" key="4">
    <source>
        <dbReference type="PROSITE-ProRule" id="PRU00134"/>
    </source>
</evidence>
<protein>
    <recommendedName>
        <fullName evidence="6">MYND-type domain-containing protein</fullName>
    </recommendedName>
</protein>
<evidence type="ECO:0000256" key="3">
    <source>
        <dbReference type="ARBA" id="ARBA00022833"/>
    </source>
</evidence>
<dbReference type="PROSITE" id="PS01360">
    <property type="entry name" value="ZF_MYND_1"/>
    <property type="match status" value="1"/>
</dbReference>
<name>A0A7S0X4J3_9CHLO</name>
<feature type="region of interest" description="Disordered" evidence="5">
    <location>
        <begin position="1"/>
        <end position="20"/>
    </location>
</feature>
<keyword evidence="1" id="KW-0479">Metal-binding</keyword>
<feature type="domain" description="MYND-type" evidence="6">
    <location>
        <begin position="30"/>
        <end position="71"/>
    </location>
</feature>
<organism evidence="7">
    <name type="scientific">Mantoniella antarctica</name>
    <dbReference type="NCBI Taxonomy" id="81844"/>
    <lineage>
        <taxon>Eukaryota</taxon>
        <taxon>Viridiplantae</taxon>
        <taxon>Chlorophyta</taxon>
        <taxon>Mamiellophyceae</taxon>
        <taxon>Mamiellales</taxon>
        <taxon>Mamiellaceae</taxon>
        <taxon>Mantoniella</taxon>
    </lineage>
</organism>
<gene>
    <name evidence="7" type="ORF">MANT1106_LOCUS4140</name>
</gene>
<reference evidence="7" key="1">
    <citation type="submission" date="2021-01" db="EMBL/GenBank/DDBJ databases">
        <authorList>
            <person name="Corre E."/>
            <person name="Pelletier E."/>
            <person name="Niang G."/>
            <person name="Scheremetjew M."/>
            <person name="Finn R."/>
            <person name="Kale V."/>
            <person name="Holt S."/>
            <person name="Cochrane G."/>
            <person name="Meng A."/>
            <person name="Brown T."/>
            <person name="Cohen L."/>
        </authorList>
    </citation>
    <scope>NUCLEOTIDE SEQUENCE</scope>
    <source>
        <strain evidence="7">SL-175</strain>
    </source>
</reference>
<dbReference type="Gene3D" id="6.10.140.2220">
    <property type="match status" value="1"/>
</dbReference>
<dbReference type="AlphaFoldDB" id="A0A7S0X4J3"/>
<proteinExistence type="predicted"/>
<dbReference type="EMBL" id="HBFC01007321">
    <property type="protein sequence ID" value="CAD8701458.1"/>
    <property type="molecule type" value="Transcribed_RNA"/>
</dbReference>
<keyword evidence="2 4" id="KW-0863">Zinc-finger</keyword>
<keyword evidence="3" id="KW-0862">Zinc</keyword>
<evidence type="ECO:0000256" key="5">
    <source>
        <dbReference type="SAM" id="MobiDB-lite"/>
    </source>
</evidence>
<evidence type="ECO:0000256" key="1">
    <source>
        <dbReference type="ARBA" id="ARBA00022723"/>
    </source>
</evidence>
<dbReference type="GO" id="GO:0008270">
    <property type="term" value="F:zinc ion binding"/>
    <property type="evidence" value="ECO:0007669"/>
    <property type="project" value="UniProtKB-KW"/>
</dbReference>
<evidence type="ECO:0000259" key="6">
    <source>
        <dbReference type="PROSITE" id="PS50865"/>
    </source>
</evidence>
<accession>A0A7S0X4J3</accession>